<keyword evidence="3" id="KW-1185">Reference proteome</keyword>
<keyword evidence="1" id="KW-0812">Transmembrane</keyword>
<name>A0ABX7XBT4_9FLAO</name>
<reference evidence="3" key="2">
    <citation type="submission" date="2021-04" db="EMBL/GenBank/DDBJ databases">
        <title>Taxonomy of Flavobacteriaceae bacterium ZY171143.</title>
        <authorList>
            <person name="Li F."/>
        </authorList>
    </citation>
    <scope>NUCLEOTIDE SEQUENCE [LARGE SCALE GENOMIC DNA]</scope>
    <source>
        <strain evidence="3">ZY171143</strain>
    </source>
</reference>
<organism evidence="2 3">
    <name type="scientific">Faecalibacter bovis</name>
    <dbReference type="NCBI Taxonomy" id="2898187"/>
    <lineage>
        <taxon>Bacteria</taxon>
        <taxon>Pseudomonadati</taxon>
        <taxon>Bacteroidota</taxon>
        <taxon>Flavobacteriia</taxon>
        <taxon>Flavobacteriales</taxon>
        <taxon>Weeksellaceae</taxon>
        <taxon>Faecalibacter</taxon>
    </lineage>
</organism>
<protein>
    <submittedName>
        <fullName evidence="2">Uncharacterized protein</fullName>
    </submittedName>
</protein>
<dbReference type="Proteomes" id="UP000672011">
    <property type="component" value="Chromosome"/>
</dbReference>
<accession>A0ABX7XBT4</accession>
<keyword evidence="1" id="KW-1133">Transmembrane helix</keyword>
<reference evidence="2 3" key="1">
    <citation type="journal article" date="2021" name="Int. J. Syst. Evol. Microbiol.">
        <title>Faecalibacter bovis sp. nov., isolated from cow faeces.</title>
        <authorList>
            <person name="Li F."/>
            <person name="Zhao W."/>
            <person name="Hong Q."/>
            <person name="Shao Q."/>
            <person name="Song J."/>
            <person name="Yang S."/>
        </authorList>
    </citation>
    <scope>NUCLEOTIDE SEQUENCE [LARGE SCALE GENOMIC DNA]</scope>
    <source>
        <strain evidence="2 3">ZY171143</strain>
    </source>
</reference>
<evidence type="ECO:0000313" key="2">
    <source>
        <dbReference type="EMBL" id="QTV05345.1"/>
    </source>
</evidence>
<feature type="transmembrane region" description="Helical" evidence="1">
    <location>
        <begin position="21"/>
        <end position="39"/>
    </location>
</feature>
<evidence type="ECO:0000256" key="1">
    <source>
        <dbReference type="SAM" id="Phobius"/>
    </source>
</evidence>
<gene>
    <name evidence="2" type="ORF">J9309_11270</name>
</gene>
<proteinExistence type="predicted"/>
<dbReference type="EMBL" id="CP072842">
    <property type="protein sequence ID" value="QTV05345.1"/>
    <property type="molecule type" value="Genomic_DNA"/>
</dbReference>
<keyword evidence="1" id="KW-0472">Membrane</keyword>
<dbReference type="RefSeq" id="WP_230475978.1">
    <property type="nucleotide sequence ID" value="NZ_CP072842.1"/>
</dbReference>
<sequence length="244" mass="28245">MMNNNRHINLLFSGIQFNMKLYAYILCVIVQAISTQVYSNSSVNDSQKNSETYLYIGEKTTIRNVYLLHVVTPAKTEKTKLYIKGNSFITNADQLKNTEIIHCGKVVGKKAKKHIVQSRPREKNATSTTKQLSEVTQKVKSLYYSNTSSSRLSSDKRIQIMAVQTYQNNKCISATSANDLELYMSLILRDENNKYRKEVFVHKTLVAYFKNRPLPYILLFFLVAHRVDRFRILLCNGYSEFRLL</sequence>
<evidence type="ECO:0000313" key="3">
    <source>
        <dbReference type="Proteomes" id="UP000672011"/>
    </source>
</evidence>